<name>A0A0A9BN32_ARUDO</name>
<organism evidence="1">
    <name type="scientific">Arundo donax</name>
    <name type="common">Giant reed</name>
    <name type="synonym">Donax arundinaceus</name>
    <dbReference type="NCBI Taxonomy" id="35708"/>
    <lineage>
        <taxon>Eukaryota</taxon>
        <taxon>Viridiplantae</taxon>
        <taxon>Streptophyta</taxon>
        <taxon>Embryophyta</taxon>
        <taxon>Tracheophyta</taxon>
        <taxon>Spermatophyta</taxon>
        <taxon>Magnoliopsida</taxon>
        <taxon>Liliopsida</taxon>
        <taxon>Poales</taxon>
        <taxon>Poaceae</taxon>
        <taxon>PACMAD clade</taxon>
        <taxon>Arundinoideae</taxon>
        <taxon>Arundineae</taxon>
        <taxon>Arundo</taxon>
    </lineage>
</organism>
<reference evidence="1" key="2">
    <citation type="journal article" date="2015" name="Data Brief">
        <title>Shoot transcriptome of the giant reed, Arundo donax.</title>
        <authorList>
            <person name="Barrero R.A."/>
            <person name="Guerrero F.D."/>
            <person name="Moolhuijzen P."/>
            <person name="Goolsby J.A."/>
            <person name="Tidwell J."/>
            <person name="Bellgard S.E."/>
            <person name="Bellgard M.I."/>
        </authorList>
    </citation>
    <scope>NUCLEOTIDE SEQUENCE</scope>
    <source>
        <tissue evidence="1">Shoot tissue taken approximately 20 cm above the soil surface</tissue>
    </source>
</reference>
<reference evidence="1" key="1">
    <citation type="submission" date="2014-09" db="EMBL/GenBank/DDBJ databases">
        <authorList>
            <person name="Magalhaes I.L.F."/>
            <person name="Oliveira U."/>
            <person name="Santos F.R."/>
            <person name="Vidigal T.H.D.A."/>
            <person name="Brescovit A.D."/>
            <person name="Santos A.J."/>
        </authorList>
    </citation>
    <scope>NUCLEOTIDE SEQUENCE</scope>
    <source>
        <tissue evidence="1">Shoot tissue taken approximately 20 cm above the soil surface</tissue>
    </source>
</reference>
<accession>A0A0A9BN32</accession>
<proteinExistence type="predicted"/>
<protein>
    <submittedName>
        <fullName evidence="1">Uncharacterized protein</fullName>
    </submittedName>
</protein>
<dbReference type="EMBL" id="GBRH01237233">
    <property type="protein sequence ID" value="JAD60662.1"/>
    <property type="molecule type" value="Transcribed_RNA"/>
</dbReference>
<dbReference type="AlphaFoldDB" id="A0A0A9BN32"/>
<evidence type="ECO:0000313" key="1">
    <source>
        <dbReference type="EMBL" id="JAD60662.1"/>
    </source>
</evidence>
<sequence length="23" mass="2642">MNRRTWANRLKMDGPDLGIGVLK</sequence>